<keyword evidence="1" id="KW-0904">Protein phosphatase</keyword>
<keyword evidence="1" id="KW-0464">Manganese</keyword>
<comment type="caution">
    <text evidence="2">The sequence shown here is derived from an EMBL/GenBank/DDBJ whole genome shotgun (WGS) entry which is preliminary data.</text>
</comment>
<dbReference type="Proteomes" id="UP000708148">
    <property type="component" value="Unassembled WGS sequence"/>
</dbReference>
<dbReference type="PROSITE" id="PS51257">
    <property type="entry name" value="PROKAR_LIPOPROTEIN"/>
    <property type="match status" value="1"/>
</dbReference>
<keyword evidence="1" id="KW-0479">Metal-binding</keyword>
<reference evidence="2" key="1">
    <citation type="submission" date="2020-12" db="EMBL/GenBank/DDBJ databases">
        <authorList>
            <person name="Iha C."/>
        </authorList>
    </citation>
    <scope>NUCLEOTIDE SEQUENCE</scope>
</reference>
<evidence type="ECO:0000256" key="1">
    <source>
        <dbReference type="RuleBase" id="RU366020"/>
    </source>
</evidence>
<proteinExistence type="inferred from homology"/>
<accession>A0A8S1JDB0</accession>
<keyword evidence="1" id="KW-0378">Hydrolase</keyword>
<name>A0A8S1JDB0_9CHLO</name>
<keyword evidence="3" id="KW-1185">Reference proteome</keyword>
<sequence>MHSRLSANGNTIVSLSCLVVQGDSGFLLARGGSVQMRSKPMQHYFDCPRQFGACPEYVGATDNADDADEYKWEAQPGDVIIMGTDGLWDNCFGEELLKLLPQCPEDAQKAADQIAALAQRHSMDPTYESPFVVEARDQGMDLQWWEKLLQTRVQDGRIECGRLLGGKLDDITVVAAYVMEAKR</sequence>
<keyword evidence="1" id="KW-0460">Magnesium</keyword>
<dbReference type="GO" id="GO:0046872">
    <property type="term" value="F:metal ion binding"/>
    <property type="evidence" value="ECO:0007669"/>
    <property type="project" value="UniProtKB-UniRule"/>
</dbReference>
<comment type="catalytic activity">
    <reaction evidence="1">
        <text>O-phospho-L-seryl-[protein] + H2O = L-seryl-[protein] + phosphate</text>
        <dbReference type="Rhea" id="RHEA:20629"/>
        <dbReference type="Rhea" id="RHEA-COMP:9863"/>
        <dbReference type="Rhea" id="RHEA-COMP:11604"/>
        <dbReference type="ChEBI" id="CHEBI:15377"/>
        <dbReference type="ChEBI" id="CHEBI:29999"/>
        <dbReference type="ChEBI" id="CHEBI:43474"/>
        <dbReference type="ChEBI" id="CHEBI:83421"/>
        <dbReference type="EC" id="3.1.3.16"/>
    </reaction>
</comment>
<gene>
    <name evidence="2" type="ORF">OSTQU699_LOCUS10366</name>
</gene>
<evidence type="ECO:0000313" key="2">
    <source>
        <dbReference type="EMBL" id="CAD7705011.1"/>
    </source>
</evidence>
<dbReference type="PANTHER" id="PTHR12320:SF1">
    <property type="entry name" value="PROTEIN PHOSPHATASE PTC7 HOMOLOG"/>
    <property type="match status" value="1"/>
</dbReference>
<dbReference type="OrthoDB" id="60843at2759"/>
<protein>
    <recommendedName>
        <fullName evidence="1">Protein phosphatase</fullName>
        <ecNumber evidence="1">3.1.3.16</ecNumber>
    </recommendedName>
</protein>
<dbReference type="EC" id="3.1.3.16" evidence="1"/>
<dbReference type="InterPro" id="IPR036457">
    <property type="entry name" value="PPM-type-like_dom_sf"/>
</dbReference>
<dbReference type="EMBL" id="CAJHUC010003000">
    <property type="protein sequence ID" value="CAD7705011.1"/>
    <property type="molecule type" value="Genomic_DNA"/>
</dbReference>
<comment type="catalytic activity">
    <reaction evidence="1">
        <text>O-phospho-L-threonyl-[protein] + H2O = L-threonyl-[protein] + phosphate</text>
        <dbReference type="Rhea" id="RHEA:47004"/>
        <dbReference type="Rhea" id="RHEA-COMP:11060"/>
        <dbReference type="Rhea" id="RHEA-COMP:11605"/>
        <dbReference type="ChEBI" id="CHEBI:15377"/>
        <dbReference type="ChEBI" id="CHEBI:30013"/>
        <dbReference type="ChEBI" id="CHEBI:43474"/>
        <dbReference type="ChEBI" id="CHEBI:61977"/>
        <dbReference type="EC" id="3.1.3.16"/>
    </reaction>
</comment>
<dbReference type="Gene3D" id="3.60.40.10">
    <property type="entry name" value="PPM-type phosphatase domain"/>
    <property type="match status" value="1"/>
</dbReference>
<dbReference type="GO" id="GO:0004722">
    <property type="term" value="F:protein serine/threonine phosphatase activity"/>
    <property type="evidence" value="ECO:0007669"/>
    <property type="project" value="UniProtKB-EC"/>
</dbReference>
<organism evidence="2 3">
    <name type="scientific">Ostreobium quekettii</name>
    <dbReference type="NCBI Taxonomy" id="121088"/>
    <lineage>
        <taxon>Eukaryota</taxon>
        <taxon>Viridiplantae</taxon>
        <taxon>Chlorophyta</taxon>
        <taxon>core chlorophytes</taxon>
        <taxon>Ulvophyceae</taxon>
        <taxon>TCBD clade</taxon>
        <taxon>Bryopsidales</taxon>
        <taxon>Ostreobineae</taxon>
        <taxon>Ostreobiaceae</taxon>
        <taxon>Ostreobium</taxon>
    </lineage>
</organism>
<comment type="cofactor">
    <cofactor evidence="1">
        <name>Mn(2+)</name>
        <dbReference type="ChEBI" id="CHEBI:29035"/>
    </cofactor>
</comment>
<comment type="similarity">
    <text evidence="1">Belongs to the PP2C family.</text>
</comment>
<dbReference type="AlphaFoldDB" id="A0A8S1JDB0"/>
<comment type="cofactor">
    <cofactor evidence="1">
        <name>Mg(2+)</name>
        <dbReference type="ChEBI" id="CHEBI:18420"/>
    </cofactor>
</comment>
<evidence type="ECO:0000313" key="3">
    <source>
        <dbReference type="Proteomes" id="UP000708148"/>
    </source>
</evidence>
<dbReference type="SUPFAM" id="SSF81606">
    <property type="entry name" value="PP2C-like"/>
    <property type="match status" value="1"/>
</dbReference>
<dbReference type="PANTHER" id="PTHR12320">
    <property type="entry name" value="PROTEIN PHOSPHATASE 2C"/>
    <property type="match status" value="1"/>
</dbReference>
<dbReference type="InterPro" id="IPR039123">
    <property type="entry name" value="PPTC7"/>
</dbReference>